<dbReference type="InterPro" id="IPR013189">
    <property type="entry name" value="Glyco_hydro_32_C"/>
</dbReference>
<dbReference type="PROSITE" id="PS00609">
    <property type="entry name" value="GLYCOSYL_HYDROL_F32"/>
    <property type="match status" value="1"/>
</dbReference>
<keyword evidence="9" id="KW-1185">Reference proteome</keyword>
<evidence type="ECO:0000256" key="4">
    <source>
        <dbReference type="RuleBase" id="RU362110"/>
    </source>
</evidence>
<dbReference type="PANTHER" id="PTHR43101:SF1">
    <property type="entry name" value="BETA-FRUCTOSIDASE"/>
    <property type="match status" value="1"/>
</dbReference>
<organism evidence="8 9">
    <name type="scientific">Vibrio panuliri</name>
    <dbReference type="NCBI Taxonomy" id="1381081"/>
    <lineage>
        <taxon>Bacteria</taxon>
        <taxon>Pseudomonadati</taxon>
        <taxon>Pseudomonadota</taxon>
        <taxon>Gammaproteobacteria</taxon>
        <taxon>Vibrionales</taxon>
        <taxon>Vibrionaceae</taxon>
        <taxon>Vibrio</taxon>
    </lineage>
</organism>
<dbReference type="Gene3D" id="2.60.120.560">
    <property type="entry name" value="Exo-inulinase, domain 1"/>
    <property type="match status" value="1"/>
</dbReference>
<evidence type="ECO:0000256" key="3">
    <source>
        <dbReference type="ARBA" id="ARBA00023295"/>
    </source>
</evidence>
<evidence type="ECO:0000313" key="8">
    <source>
        <dbReference type="EMBL" id="OLQ85022.1"/>
    </source>
</evidence>
<evidence type="ECO:0000256" key="2">
    <source>
        <dbReference type="ARBA" id="ARBA00022801"/>
    </source>
</evidence>
<protein>
    <recommendedName>
        <fullName evidence="4">Sucrose-6-phosphate hydrolase</fullName>
        <ecNumber evidence="4">3.2.1.26</ecNumber>
    </recommendedName>
    <alternativeName>
        <fullName evidence="5">Invertase</fullName>
    </alternativeName>
</protein>
<evidence type="ECO:0000256" key="1">
    <source>
        <dbReference type="ARBA" id="ARBA00009902"/>
    </source>
</evidence>
<reference evidence="8 9" key="1">
    <citation type="submission" date="2016-09" db="EMBL/GenBank/DDBJ databases">
        <title>Genomic Taxonomy of the Vibrionaceae.</title>
        <authorList>
            <person name="Gonzalez-Castillo A."/>
            <person name="Gomez-Gil B."/>
            <person name="Enciso-Ibarra K."/>
        </authorList>
    </citation>
    <scope>NUCLEOTIDE SEQUENCE [LARGE SCALE GENOMIC DNA]</scope>
    <source>
        <strain evidence="8 9">CAIM 1902</strain>
    </source>
</reference>
<comment type="pathway">
    <text evidence="5">Glycan biosynthesis; sucrose metabolism.</text>
</comment>
<gene>
    <name evidence="8" type="ORF">BIY20_03405</name>
</gene>
<dbReference type="SMART" id="SM00640">
    <property type="entry name" value="Glyco_32"/>
    <property type="match status" value="1"/>
</dbReference>
<dbReference type="InterPro" id="IPR013320">
    <property type="entry name" value="ConA-like_dom_sf"/>
</dbReference>
<dbReference type="Proteomes" id="UP000186039">
    <property type="component" value="Unassembled WGS sequence"/>
</dbReference>
<dbReference type="InterPro" id="IPR001362">
    <property type="entry name" value="Glyco_hydro_32"/>
</dbReference>
<comment type="caution">
    <text evidence="8">The sequence shown here is derived from an EMBL/GenBank/DDBJ whole genome shotgun (WGS) entry which is preliminary data.</text>
</comment>
<dbReference type="InterPro" id="IPR051214">
    <property type="entry name" value="GH32_Enzymes"/>
</dbReference>
<comment type="catalytic activity">
    <reaction evidence="4">
        <text>Hydrolysis of terminal non-reducing beta-D-fructofuranoside residues in beta-D-fructofuranosides.</text>
        <dbReference type="EC" id="3.2.1.26"/>
    </reaction>
</comment>
<keyword evidence="5" id="KW-0119">Carbohydrate metabolism</keyword>
<feature type="domain" description="Glycosyl hydrolase family 32 N-terminal" evidence="6">
    <location>
        <begin position="36"/>
        <end position="341"/>
    </location>
</feature>
<dbReference type="InterPro" id="IPR006232">
    <property type="entry name" value="Suc6P_hydrolase"/>
</dbReference>
<comment type="subcellular location">
    <subcellularLocation>
        <location evidence="5">Cytoplasm</location>
    </subcellularLocation>
</comment>
<evidence type="ECO:0000259" key="6">
    <source>
        <dbReference type="Pfam" id="PF00251"/>
    </source>
</evidence>
<dbReference type="GO" id="GO:0016787">
    <property type="term" value="F:hydrolase activity"/>
    <property type="evidence" value="ECO:0007669"/>
    <property type="project" value="UniProtKB-KW"/>
</dbReference>
<evidence type="ECO:0000256" key="5">
    <source>
        <dbReference type="RuleBase" id="RU365015"/>
    </source>
</evidence>
<accession>A0ABX3F504</accession>
<sequence length="474" mass="54329">MKHTHSLADQRYINEVLALALNQANQAQDPYRPVWHFAPLFGLLNDPNGLAHFNGEYHLFYQWNPKACAHGAKAWGHATSKDLFTWQHQPLALAPTQDYETHGCYSGSGLIVDDTLELFYTGNVKFAEGGRTAYQCRASLEAGKQVEKKGIVLSLPDGYSGHVRDPKVWVHQERYYMVLGAEDLNYQGKVLAFVSDDLENWHWLGEVFGDGLNGYHCDDFMLECPDLFPLENRHVLITCPKNWLERDGKKVETFDVTYHIGDFDYQTAAFNHQDGVLMDHGFDFYAPQTFADQDGRRILFGWMGKPDEYEAYQPSIQHGWVHQMTCPRELTLVNGRLKQNPVMELTHMRQHQQVFKGLSTCFDGLSGELQLHNLQNEELLIEIAEDLRIEVDSKGLRTVRRNLKNHQWQVIEWPGRVNSLQLLRDHSSLEVFINEGEAVATSRFFGKGFGAKADKGFKLSSKHELSAIYWQLVK</sequence>
<evidence type="ECO:0000313" key="9">
    <source>
        <dbReference type="Proteomes" id="UP000186039"/>
    </source>
</evidence>
<comment type="similarity">
    <text evidence="1 4">Belongs to the glycosyl hydrolase 32 family.</text>
</comment>
<dbReference type="NCBIfam" id="TIGR01322">
    <property type="entry name" value="scrB_fam"/>
    <property type="match status" value="1"/>
</dbReference>
<dbReference type="SUPFAM" id="SSF49899">
    <property type="entry name" value="Concanavalin A-like lectins/glucanases"/>
    <property type="match status" value="1"/>
</dbReference>
<keyword evidence="2 4" id="KW-0378">Hydrolase</keyword>
<dbReference type="EC" id="3.2.1.26" evidence="4"/>
<keyword evidence="5" id="KW-0963">Cytoplasm</keyword>
<dbReference type="InterPro" id="IPR018053">
    <property type="entry name" value="Glyco_hydro_32_AS"/>
</dbReference>
<dbReference type="InterPro" id="IPR023296">
    <property type="entry name" value="Glyco_hydro_beta-prop_sf"/>
</dbReference>
<evidence type="ECO:0000259" key="7">
    <source>
        <dbReference type="Pfam" id="PF08244"/>
    </source>
</evidence>
<dbReference type="SUPFAM" id="SSF75005">
    <property type="entry name" value="Arabinanase/levansucrase/invertase"/>
    <property type="match status" value="1"/>
</dbReference>
<dbReference type="PANTHER" id="PTHR43101">
    <property type="entry name" value="BETA-FRUCTOSIDASE"/>
    <property type="match status" value="1"/>
</dbReference>
<proteinExistence type="inferred from homology"/>
<dbReference type="EMBL" id="MJMH01000228">
    <property type="protein sequence ID" value="OLQ85022.1"/>
    <property type="molecule type" value="Genomic_DNA"/>
</dbReference>
<dbReference type="InterPro" id="IPR013148">
    <property type="entry name" value="Glyco_hydro_32_N"/>
</dbReference>
<name>A0ABX3F504_9VIBR</name>
<feature type="domain" description="Glycosyl hydrolase family 32 C-terminal" evidence="7">
    <location>
        <begin position="419"/>
        <end position="463"/>
    </location>
</feature>
<dbReference type="CDD" id="cd18623">
    <property type="entry name" value="GH32_ScrB-like"/>
    <property type="match status" value="1"/>
</dbReference>
<dbReference type="RefSeq" id="WP_075716317.1">
    <property type="nucleotide sequence ID" value="NZ_AP019654.1"/>
</dbReference>
<keyword evidence="3 4" id="KW-0326">Glycosidase</keyword>
<dbReference type="Pfam" id="PF08244">
    <property type="entry name" value="Glyco_hydro_32C"/>
    <property type="match status" value="1"/>
</dbReference>
<comment type="function">
    <text evidence="5">Enables the bacterium to metabolize sucrose as a sole carbon source.</text>
</comment>
<dbReference type="Gene3D" id="2.115.10.20">
    <property type="entry name" value="Glycosyl hydrolase domain, family 43"/>
    <property type="match status" value="1"/>
</dbReference>
<dbReference type="Pfam" id="PF00251">
    <property type="entry name" value="Glyco_hydro_32N"/>
    <property type="match status" value="1"/>
</dbReference>